<accession>A0A2P2JEY8</accession>
<keyword evidence="2" id="KW-0503">Monooxygenase</keyword>
<organism evidence="2">
    <name type="scientific">Rhizophora mucronata</name>
    <name type="common">Asiatic mangrove</name>
    <dbReference type="NCBI Taxonomy" id="61149"/>
    <lineage>
        <taxon>Eukaryota</taxon>
        <taxon>Viridiplantae</taxon>
        <taxon>Streptophyta</taxon>
        <taxon>Embryophyta</taxon>
        <taxon>Tracheophyta</taxon>
        <taxon>Spermatophyta</taxon>
        <taxon>Magnoliopsida</taxon>
        <taxon>eudicotyledons</taxon>
        <taxon>Gunneridae</taxon>
        <taxon>Pentapetalae</taxon>
        <taxon>rosids</taxon>
        <taxon>fabids</taxon>
        <taxon>Malpighiales</taxon>
        <taxon>Rhizophoraceae</taxon>
        <taxon>Rhizophora</taxon>
    </lineage>
</organism>
<keyword evidence="2" id="KW-0560">Oxidoreductase</keyword>
<keyword evidence="1" id="KW-1133">Transmembrane helix</keyword>
<reference evidence="2" key="1">
    <citation type="submission" date="2018-02" db="EMBL/GenBank/DDBJ databases">
        <title>Rhizophora mucronata_Transcriptome.</title>
        <authorList>
            <person name="Meera S.P."/>
            <person name="Sreeshan A."/>
            <person name="Augustine A."/>
        </authorList>
    </citation>
    <scope>NUCLEOTIDE SEQUENCE</scope>
    <source>
        <tissue evidence="2">Leaf</tissue>
    </source>
</reference>
<evidence type="ECO:0000256" key="1">
    <source>
        <dbReference type="SAM" id="Phobius"/>
    </source>
</evidence>
<name>A0A2P2JEY8_RHIMU</name>
<feature type="transmembrane region" description="Helical" evidence="1">
    <location>
        <begin position="98"/>
        <end position="120"/>
    </location>
</feature>
<dbReference type="AlphaFoldDB" id="A0A2P2JEY8"/>
<protein>
    <submittedName>
        <fullName evidence="2">Squalene monooxygenase family protein</fullName>
    </submittedName>
</protein>
<evidence type="ECO:0000313" key="2">
    <source>
        <dbReference type="EMBL" id="MBW92041.1"/>
    </source>
</evidence>
<keyword evidence="1" id="KW-0812">Transmembrane</keyword>
<keyword evidence="1" id="KW-0472">Membrane</keyword>
<proteinExistence type="predicted"/>
<dbReference type="GO" id="GO:0004497">
    <property type="term" value="F:monooxygenase activity"/>
    <property type="evidence" value="ECO:0007669"/>
    <property type="project" value="UniProtKB-KW"/>
</dbReference>
<dbReference type="EMBL" id="GGEC01011558">
    <property type="protein sequence ID" value="MBW92041.1"/>
    <property type="molecule type" value="Transcribed_RNA"/>
</dbReference>
<sequence>MMTSASQVDLHSPTVVGMLFRDSLLASNAARLFLSFLLETNKKTKARRPSAEAMIQESTIWSAILECKSQNTKKMIGNDKTEGHAPFSPSLSLSYSRVCLFLFVFCSVSCRWFLPLLALLERWLASLAKSYIK</sequence>